<evidence type="ECO:0000313" key="8">
    <source>
        <dbReference type="EMBL" id="KAK3259368.1"/>
    </source>
</evidence>
<name>A0AAE0KSS2_9CHLO</name>
<feature type="region of interest" description="Disordered" evidence="5">
    <location>
        <begin position="1"/>
        <end position="67"/>
    </location>
</feature>
<dbReference type="SUPFAM" id="SSF81324">
    <property type="entry name" value="Voltage-gated potassium channels"/>
    <property type="match status" value="1"/>
</dbReference>
<feature type="transmembrane region" description="Helical" evidence="6">
    <location>
        <begin position="127"/>
        <end position="151"/>
    </location>
</feature>
<evidence type="ECO:0000259" key="7">
    <source>
        <dbReference type="Pfam" id="PF00520"/>
    </source>
</evidence>
<dbReference type="InterPro" id="IPR043203">
    <property type="entry name" value="VGCC_Ca_Na"/>
</dbReference>
<proteinExistence type="predicted"/>
<dbReference type="Pfam" id="PF00520">
    <property type="entry name" value="Ion_trans"/>
    <property type="match status" value="1"/>
</dbReference>
<sequence>MAAAVFAGRRAADSTHQQHHHNHHHPSPHDGSPTGSVRKPGTELPSPAKEPSVSQEPLQMPSHNAFSTGSESFKKSAVGTIIFVYWQAQEWCNRVYTHTTTELLVACLIVSNFLVNAAEAQVPGKGVAIFTILELLFTVVFCIELVVNMMANQGAFWNTTWNWFDFFVVVISLVSLVIPNVPGVGILRLIRAFRVVRLFKRAKSLRKLLTAINDSIPGVANAFSILVKPAQ</sequence>
<comment type="caution">
    <text evidence="8">The sequence shown here is derived from an EMBL/GenBank/DDBJ whole genome shotgun (WGS) entry which is preliminary data.</text>
</comment>
<dbReference type="EMBL" id="LGRX02018811">
    <property type="protein sequence ID" value="KAK3259368.1"/>
    <property type="molecule type" value="Genomic_DNA"/>
</dbReference>
<evidence type="ECO:0000256" key="2">
    <source>
        <dbReference type="ARBA" id="ARBA00022692"/>
    </source>
</evidence>
<dbReference type="GO" id="GO:0005248">
    <property type="term" value="F:voltage-gated sodium channel activity"/>
    <property type="evidence" value="ECO:0007669"/>
    <property type="project" value="TreeGrafter"/>
</dbReference>
<evidence type="ECO:0000256" key="5">
    <source>
        <dbReference type="SAM" id="MobiDB-lite"/>
    </source>
</evidence>
<protein>
    <recommendedName>
        <fullName evidence="7">Ion transport domain-containing protein</fullName>
    </recommendedName>
</protein>
<reference evidence="8 9" key="1">
    <citation type="journal article" date="2015" name="Genome Biol. Evol.">
        <title>Comparative Genomics of a Bacterivorous Green Alga Reveals Evolutionary Causalities and Consequences of Phago-Mixotrophic Mode of Nutrition.</title>
        <authorList>
            <person name="Burns J.A."/>
            <person name="Paasch A."/>
            <person name="Narechania A."/>
            <person name="Kim E."/>
        </authorList>
    </citation>
    <scope>NUCLEOTIDE SEQUENCE [LARGE SCALE GENOMIC DNA]</scope>
    <source>
        <strain evidence="8 9">PLY_AMNH</strain>
    </source>
</reference>
<keyword evidence="2 6" id="KW-0812">Transmembrane</keyword>
<keyword evidence="3 6" id="KW-1133">Transmembrane helix</keyword>
<gene>
    <name evidence="8" type="ORF">CYMTET_31629</name>
</gene>
<dbReference type="PANTHER" id="PTHR10037">
    <property type="entry name" value="VOLTAGE-GATED CATION CHANNEL CALCIUM AND SODIUM"/>
    <property type="match status" value="1"/>
</dbReference>
<dbReference type="Proteomes" id="UP001190700">
    <property type="component" value="Unassembled WGS sequence"/>
</dbReference>
<keyword evidence="4 6" id="KW-0472">Membrane</keyword>
<dbReference type="AlphaFoldDB" id="A0AAE0KSS2"/>
<organism evidence="8 9">
    <name type="scientific">Cymbomonas tetramitiformis</name>
    <dbReference type="NCBI Taxonomy" id="36881"/>
    <lineage>
        <taxon>Eukaryota</taxon>
        <taxon>Viridiplantae</taxon>
        <taxon>Chlorophyta</taxon>
        <taxon>Pyramimonadophyceae</taxon>
        <taxon>Pyramimonadales</taxon>
        <taxon>Pyramimonadaceae</taxon>
        <taxon>Cymbomonas</taxon>
    </lineage>
</organism>
<keyword evidence="9" id="KW-1185">Reference proteome</keyword>
<evidence type="ECO:0000256" key="6">
    <source>
        <dbReference type="SAM" id="Phobius"/>
    </source>
</evidence>
<accession>A0AAE0KSS2</accession>
<evidence type="ECO:0000256" key="1">
    <source>
        <dbReference type="ARBA" id="ARBA00004141"/>
    </source>
</evidence>
<comment type="subcellular location">
    <subcellularLocation>
        <location evidence="1">Membrane</location>
        <topology evidence="1">Multi-pass membrane protein</topology>
    </subcellularLocation>
</comment>
<evidence type="ECO:0000313" key="9">
    <source>
        <dbReference type="Proteomes" id="UP001190700"/>
    </source>
</evidence>
<feature type="domain" description="Ion transport" evidence="7">
    <location>
        <begin position="99"/>
        <end position="226"/>
    </location>
</feature>
<dbReference type="InterPro" id="IPR027359">
    <property type="entry name" value="Volt_channel_dom_sf"/>
</dbReference>
<feature type="compositionally biased region" description="Polar residues" evidence="5">
    <location>
        <begin position="52"/>
        <end position="67"/>
    </location>
</feature>
<dbReference type="PANTHER" id="PTHR10037:SF62">
    <property type="entry name" value="SODIUM CHANNEL PROTEIN 60E"/>
    <property type="match status" value="1"/>
</dbReference>
<dbReference type="Gene3D" id="1.20.120.350">
    <property type="entry name" value="Voltage-gated potassium channels. Chain C"/>
    <property type="match status" value="1"/>
</dbReference>
<evidence type="ECO:0000256" key="3">
    <source>
        <dbReference type="ARBA" id="ARBA00022989"/>
    </source>
</evidence>
<feature type="compositionally biased region" description="Basic residues" evidence="5">
    <location>
        <begin position="17"/>
        <end position="26"/>
    </location>
</feature>
<feature type="transmembrane region" description="Helical" evidence="6">
    <location>
        <begin position="163"/>
        <end position="187"/>
    </location>
</feature>
<dbReference type="InterPro" id="IPR005821">
    <property type="entry name" value="Ion_trans_dom"/>
</dbReference>
<dbReference type="GO" id="GO:0001518">
    <property type="term" value="C:voltage-gated sodium channel complex"/>
    <property type="evidence" value="ECO:0007669"/>
    <property type="project" value="TreeGrafter"/>
</dbReference>
<evidence type="ECO:0000256" key="4">
    <source>
        <dbReference type="ARBA" id="ARBA00023136"/>
    </source>
</evidence>